<comment type="caution">
    <text evidence="1">The sequence shown here is derived from an EMBL/GenBank/DDBJ whole genome shotgun (WGS) entry which is preliminary data.</text>
</comment>
<protein>
    <submittedName>
        <fullName evidence="1">Uncharacterized protein</fullName>
    </submittedName>
</protein>
<reference evidence="1" key="1">
    <citation type="submission" date="2023-02" db="EMBL/GenBank/DDBJ databases">
        <authorList>
            <person name="Palmer J.M."/>
        </authorList>
    </citation>
    <scope>NUCLEOTIDE SEQUENCE</scope>
    <source>
        <strain evidence="1">FW57</strain>
    </source>
</reference>
<dbReference type="Proteomes" id="UP001197093">
    <property type="component" value="Unassembled WGS sequence"/>
</dbReference>
<dbReference type="AlphaFoldDB" id="A0AAD4EVL4"/>
<keyword evidence="2" id="KW-1185">Reference proteome</keyword>
<proteinExistence type="predicted"/>
<organism evidence="1 2">
    <name type="scientific">Staphylotrichum longicolle</name>
    <dbReference type="NCBI Taxonomy" id="669026"/>
    <lineage>
        <taxon>Eukaryota</taxon>
        <taxon>Fungi</taxon>
        <taxon>Dikarya</taxon>
        <taxon>Ascomycota</taxon>
        <taxon>Pezizomycotina</taxon>
        <taxon>Sordariomycetes</taxon>
        <taxon>Sordariomycetidae</taxon>
        <taxon>Sordariales</taxon>
        <taxon>Chaetomiaceae</taxon>
        <taxon>Staphylotrichum</taxon>
    </lineage>
</organism>
<sequence length="53" mass="5706">MVSGRWKIVIAGRQISSQRTITLTVGQPQTTWVTKATPTVVVGYTSTAKAQSN</sequence>
<evidence type="ECO:0000313" key="1">
    <source>
        <dbReference type="EMBL" id="KAG7286387.1"/>
    </source>
</evidence>
<evidence type="ECO:0000313" key="2">
    <source>
        <dbReference type="Proteomes" id="UP001197093"/>
    </source>
</evidence>
<accession>A0AAD4EVL4</accession>
<gene>
    <name evidence="1" type="ORF">NEMBOFW57_008696</name>
</gene>
<dbReference type="EMBL" id="JAHCVI010000004">
    <property type="protein sequence ID" value="KAG7286387.1"/>
    <property type="molecule type" value="Genomic_DNA"/>
</dbReference>
<name>A0AAD4EVL4_9PEZI</name>